<feature type="transmembrane region" description="Helical" evidence="1">
    <location>
        <begin position="325"/>
        <end position="344"/>
    </location>
</feature>
<evidence type="ECO:0000313" key="2">
    <source>
        <dbReference type="EMBL" id="KAF3800951.1"/>
    </source>
</evidence>
<dbReference type="GO" id="GO:0005886">
    <property type="term" value="C:plasma membrane"/>
    <property type="evidence" value="ECO:0007669"/>
    <property type="project" value="InterPro"/>
</dbReference>
<proteinExistence type="predicted"/>
<protein>
    <submittedName>
        <fullName evidence="2">Na(+)/H(+) antiporter 1</fullName>
    </submittedName>
</protein>
<dbReference type="GO" id="GO:0036376">
    <property type="term" value="P:sodium ion export across plasma membrane"/>
    <property type="evidence" value="ECO:0007669"/>
    <property type="project" value="InterPro"/>
</dbReference>
<gene>
    <name evidence="2" type="ORF">GCG54_00010225</name>
</gene>
<dbReference type="PANTHER" id="PTHR31382">
    <property type="entry name" value="NA(+)/H(+) ANTIPORTER"/>
    <property type="match status" value="1"/>
</dbReference>
<keyword evidence="1" id="KW-0472">Membrane</keyword>
<reference evidence="2" key="1">
    <citation type="journal article" date="2020" name="Phytopathology">
        <title>Genome sequence and comparative analysis of Colletotrichum gloeosporioides isolated from Liriodendron leaves.</title>
        <authorList>
            <person name="Fu F.F."/>
            <person name="Hao Z."/>
            <person name="Wang P."/>
            <person name="Lu Y."/>
            <person name="Xue L.J."/>
            <person name="Wei G."/>
            <person name="Tian Y."/>
            <person name="Baishi H."/>
            <person name="Xu H."/>
            <person name="Shi J."/>
            <person name="Cheng T."/>
            <person name="Wang G."/>
            <person name="Yi Y."/>
            <person name="Chen J."/>
        </authorList>
    </citation>
    <scope>NUCLEOTIDE SEQUENCE</scope>
    <source>
        <strain evidence="2">Lc1</strain>
    </source>
</reference>
<evidence type="ECO:0000256" key="1">
    <source>
        <dbReference type="SAM" id="Phobius"/>
    </source>
</evidence>
<dbReference type="RefSeq" id="XP_045260110.1">
    <property type="nucleotide sequence ID" value="XM_045410155.1"/>
</dbReference>
<dbReference type="PANTHER" id="PTHR31382:SF3">
    <property type="entry name" value="SODIUM ION_PROTON EXCHANGER (EUROFUNG)"/>
    <property type="match status" value="1"/>
</dbReference>
<dbReference type="AlphaFoldDB" id="A0A8H4CBI1"/>
<keyword evidence="1" id="KW-0812">Transmembrane</keyword>
<feature type="transmembrane region" description="Helical" evidence="1">
    <location>
        <begin position="271"/>
        <end position="291"/>
    </location>
</feature>
<reference evidence="2" key="2">
    <citation type="submission" date="2020-03" db="EMBL/GenBank/DDBJ databases">
        <authorList>
            <person name="Fu F.-F."/>
            <person name="Chen J."/>
        </authorList>
    </citation>
    <scope>NUCLEOTIDE SEQUENCE</scope>
    <source>
        <strain evidence="2">Lc1</strain>
    </source>
</reference>
<dbReference type="InterPro" id="IPR004712">
    <property type="entry name" value="Na+/H+_antiporter_fungi"/>
</dbReference>
<keyword evidence="3" id="KW-1185">Reference proteome</keyword>
<accession>A0A8H4CBI1</accession>
<dbReference type="EMBL" id="WVTB01000071">
    <property type="protein sequence ID" value="KAF3800951.1"/>
    <property type="molecule type" value="Genomic_DNA"/>
</dbReference>
<feature type="transmembrane region" description="Helical" evidence="1">
    <location>
        <begin position="6"/>
        <end position="28"/>
    </location>
</feature>
<evidence type="ECO:0000313" key="3">
    <source>
        <dbReference type="Proteomes" id="UP000613401"/>
    </source>
</evidence>
<feature type="transmembrane region" description="Helical" evidence="1">
    <location>
        <begin position="410"/>
        <end position="433"/>
    </location>
</feature>
<dbReference type="GeneID" id="69017357"/>
<dbReference type="GO" id="GO:0120029">
    <property type="term" value="P:proton export across plasma membrane"/>
    <property type="evidence" value="ECO:0007669"/>
    <property type="project" value="InterPro"/>
</dbReference>
<feature type="transmembrane region" description="Helical" evidence="1">
    <location>
        <begin position="365"/>
        <end position="383"/>
    </location>
</feature>
<organism evidence="2 3">
    <name type="scientific">Colletotrichum gloeosporioides</name>
    <name type="common">Anthracnose fungus</name>
    <name type="synonym">Glomerella cingulata</name>
    <dbReference type="NCBI Taxonomy" id="474922"/>
    <lineage>
        <taxon>Eukaryota</taxon>
        <taxon>Fungi</taxon>
        <taxon>Dikarya</taxon>
        <taxon>Ascomycota</taxon>
        <taxon>Pezizomycotina</taxon>
        <taxon>Sordariomycetes</taxon>
        <taxon>Hypocreomycetidae</taxon>
        <taxon>Glomerellales</taxon>
        <taxon>Glomerellaceae</taxon>
        <taxon>Colletotrichum</taxon>
        <taxon>Colletotrichum gloeosporioides species complex</taxon>
    </lineage>
</organism>
<keyword evidence="1" id="KW-1133">Transmembrane helix</keyword>
<dbReference type="GO" id="GO:0042391">
    <property type="term" value="P:regulation of membrane potential"/>
    <property type="evidence" value="ECO:0007669"/>
    <property type="project" value="InterPro"/>
</dbReference>
<name>A0A8H4CBI1_COLGL</name>
<sequence>MPTLNVSELNIVLGVLGLFTLLYGIISVKIKCKWYLGEALPAVLIGVLLGPISAKFLDSTMGLCNGGTNQRHHPAGDRRLPAARQVPIITKEGDGLVFASHHDDHMALYCPLHARYGAQDHLAGVTCTDPILSQAIAKGPFADRFVARPLREIISSETGANDGFGFPFHMLAVYLIRHADIPGAGEGGETASVAERAMSLFARSEEGVGRLGGGIHVALTNWVVETWLYIVFMSVAIGIVVGFGSGKALNFALLIKSFAPSSSQLTVSSKLWLVGICGMLGTDDLLAYFVAGNAMNWDGEFLAETEKRHDEVNSCVDVLLNFGDFMYIGTGRLFALGGLVLLFRRIPAILTCYKIMPKVCQNWKEALFMGYFGPIGAGAVFYVEHTRHLFPELVKGDEEETNLVQVMAPVVYWLVLFSIVVHGLSIPALNLIYKYAGVKPTQEAATEIRRVSMHVPTPNNAMVGDRDTFIAYNRFSRPVFNTAELPYLKKNQKMYTHDEKSFDSLGE</sequence>
<feature type="transmembrane region" description="Helical" evidence="1">
    <location>
        <begin position="35"/>
        <end position="54"/>
    </location>
</feature>
<comment type="caution">
    <text evidence="2">The sequence shown here is derived from an EMBL/GenBank/DDBJ whole genome shotgun (WGS) entry which is preliminary data.</text>
</comment>
<dbReference type="GO" id="GO:0015385">
    <property type="term" value="F:sodium:proton antiporter activity"/>
    <property type="evidence" value="ECO:0007669"/>
    <property type="project" value="InterPro"/>
</dbReference>
<feature type="transmembrane region" description="Helical" evidence="1">
    <location>
        <begin position="227"/>
        <end position="250"/>
    </location>
</feature>
<dbReference type="Proteomes" id="UP000613401">
    <property type="component" value="Unassembled WGS sequence"/>
</dbReference>